<dbReference type="Proteomes" id="UP000827092">
    <property type="component" value="Unassembled WGS sequence"/>
</dbReference>
<accession>A0AAV6V523</accession>
<comment type="caution">
    <text evidence="1">The sequence shown here is derived from an EMBL/GenBank/DDBJ whole genome shotgun (WGS) entry which is preliminary data.</text>
</comment>
<dbReference type="AlphaFoldDB" id="A0AAV6V523"/>
<name>A0AAV6V523_9ARAC</name>
<evidence type="ECO:0000313" key="1">
    <source>
        <dbReference type="EMBL" id="KAG8191712.1"/>
    </source>
</evidence>
<proteinExistence type="predicted"/>
<organism evidence="1 2">
    <name type="scientific">Oedothorax gibbosus</name>
    <dbReference type="NCBI Taxonomy" id="931172"/>
    <lineage>
        <taxon>Eukaryota</taxon>
        <taxon>Metazoa</taxon>
        <taxon>Ecdysozoa</taxon>
        <taxon>Arthropoda</taxon>
        <taxon>Chelicerata</taxon>
        <taxon>Arachnida</taxon>
        <taxon>Araneae</taxon>
        <taxon>Araneomorphae</taxon>
        <taxon>Entelegynae</taxon>
        <taxon>Araneoidea</taxon>
        <taxon>Linyphiidae</taxon>
        <taxon>Erigoninae</taxon>
        <taxon>Oedothorax</taxon>
    </lineage>
</organism>
<reference evidence="1 2" key="1">
    <citation type="journal article" date="2022" name="Nat. Ecol. Evol.">
        <title>A masculinizing supergene underlies an exaggerated male reproductive morph in a spider.</title>
        <authorList>
            <person name="Hendrickx F."/>
            <person name="De Corte Z."/>
            <person name="Sonet G."/>
            <person name="Van Belleghem S.M."/>
            <person name="Kostlbacher S."/>
            <person name="Vangestel C."/>
        </authorList>
    </citation>
    <scope>NUCLEOTIDE SEQUENCE [LARGE SCALE GENOMIC DNA]</scope>
    <source>
        <strain evidence="1">W744_W776</strain>
    </source>
</reference>
<protein>
    <submittedName>
        <fullName evidence="1">Uncharacterized protein</fullName>
    </submittedName>
</protein>
<evidence type="ECO:0000313" key="2">
    <source>
        <dbReference type="Proteomes" id="UP000827092"/>
    </source>
</evidence>
<keyword evidence="2" id="KW-1185">Reference proteome</keyword>
<dbReference type="EMBL" id="JAFNEN010000153">
    <property type="protein sequence ID" value="KAG8191712.1"/>
    <property type="molecule type" value="Genomic_DNA"/>
</dbReference>
<gene>
    <name evidence="1" type="ORF">JTE90_008777</name>
</gene>
<sequence>MIVDIICLQRKRLFALVIPTTIKASWMIRIDFDYRGLDGQLPQKGDPSFQPNLPALVRRITIHSIHSLNHHRCNPSWPCMSISVYLQQCSRFPNATSNETCIPARLAHYNNMSPALMLLFY</sequence>